<evidence type="ECO:0000256" key="2">
    <source>
        <dbReference type="ARBA" id="ARBA00012438"/>
    </source>
</evidence>
<dbReference type="FunFam" id="1.10.287.130:FF:000001">
    <property type="entry name" value="Two-component sensor histidine kinase"/>
    <property type="match status" value="1"/>
</dbReference>
<dbReference type="InterPro" id="IPR036890">
    <property type="entry name" value="HATPase_C_sf"/>
</dbReference>
<dbReference type="Gene3D" id="1.10.287.130">
    <property type="match status" value="1"/>
</dbReference>
<feature type="domain" description="Histidine kinase" evidence="8">
    <location>
        <begin position="215"/>
        <end position="432"/>
    </location>
</feature>
<keyword evidence="4" id="KW-0808">Transferase</keyword>
<keyword evidence="7" id="KW-0472">Membrane</keyword>
<dbReference type="SUPFAM" id="SSF47384">
    <property type="entry name" value="Homodimeric domain of signal transducing histidine kinase"/>
    <property type="match status" value="1"/>
</dbReference>
<keyword evidence="5 9" id="KW-0418">Kinase</keyword>
<organism evidence="9 10">
    <name type="scientific">Candidatus Gemmiger excrementipullorum</name>
    <dbReference type="NCBI Taxonomy" id="2838610"/>
    <lineage>
        <taxon>Bacteria</taxon>
        <taxon>Bacillati</taxon>
        <taxon>Bacillota</taxon>
        <taxon>Clostridia</taxon>
        <taxon>Eubacteriales</taxon>
        <taxon>Gemmiger</taxon>
    </lineage>
</organism>
<keyword evidence="7" id="KW-1133">Transmembrane helix</keyword>
<dbReference type="InterPro" id="IPR003594">
    <property type="entry name" value="HATPase_dom"/>
</dbReference>
<accession>A0A9D1XZF3</accession>
<dbReference type="InterPro" id="IPR036097">
    <property type="entry name" value="HisK_dim/P_sf"/>
</dbReference>
<dbReference type="SMART" id="SM00387">
    <property type="entry name" value="HATPase_c"/>
    <property type="match status" value="1"/>
</dbReference>
<dbReference type="AlphaFoldDB" id="A0A9D1XZF3"/>
<dbReference type="SMART" id="SM00388">
    <property type="entry name" value="HisKA"/>
    <property type="match status" value="1"/>
</dbReference>
<dbReference type="GO" id="GO:0000155">
    <property type="term" value="F:phosphorelay sensor kinase activity"/>
    <property type="evidence" value="ECO:0007669"/>
    <property type="project" value="InterPro"/>
</dbReference>
<reference evidence="9" key="1">
    <citation type="journal article" date="2021" name="PeerJ">
        <title>Extensive microbial diversity within the chicken gut microbiome revealed by metagenomics and culture.</title>
        <authorList>
            <person name="Gilroy R."/>
            <person name="Ravi A."/>
            <person name="Getino M."/>
            <person name="Pursley I."/>
            <person name="Horton D.L."/>
            <person name="Alikhan N.F."/>
            <person name="Baker D."/>
            <person name="Gharbi K."/>
            <person name="Hall N."/>
            <person name="Watson M."/>
            <person name="Adriaenssens E.M."/>
            <person name="Foster-Nyarko E."/>
            <person name="Jarju S."/>
            <person name="Secka A."/>
            <person name="Antonio M."/>
            <person name="Oren A."/>
            <person name="Chaudhuri R.R."/>
            <person name="La Ragione R."/>
            <person name="Hildebrand F."/>
            <person name="Pallen M.J."/>
        </authorList>
    </citation>
    <scope>NUCLEOTIDE SEQUENCE</scope>
    <source>
        <strain evidence="9">ChiHecec2B26-7398</strain>
    </source>
</reference>
<sequence>MMRALRRRLALVMTALTALVLAGALAVTWQFSQQQYTASAEALFAQNFTALCDRLAEAATVSDAWLAEQERASGCLLFLQDNGAALHYPGTSAAQNRAALETQLWQAAAGQLPPETLGSAAVRQSVTFAIDGPDHAPYRCAAALLPRGAHGDYLLVALAQDTRFLSRHGLATALQYAALWLAGTAVLLCLCFWLAGRALAPTEQALRRQKEFIAAASHELRSPLAVIKASLQALAEQDLPAARQAQFVRSSQAEADRMARLTDDLLLLASGDAGRLSVQLRPVAPDTLCIVLYDQFYPLARQSGHTLALELPEHPVPAIQADAERLKQLLAVLLHNALEHTPPGTAVTLRLCAGGAKAPLSIAVADNGPGIADADKAKIFERFYRADPSRTDKQHCGLGLAVAQELARLHGAALRVSDTPGGGATFTVQFPR</sequence>
<evidence type="ECO:0000256" key="6">
    <source>
        <dbReference type="ARBA" id="ARBA00023012"/>
    </source>
</evidence>
<dbReference type="CDD" id="cd00075">
    <property type="entry name" value="HATPase"/>
    <property type="match status" value="1"/>
</dbReference>
<dbReference type="EC" id="2.7.13.3" evidence="2"/>
<dbReference type="Pfam" id="PF02518">
    <property type="entry name" value="HATPase_c"/>
    <property type="match status" value="1"/>
</dbReference>
<dbReference type="InterPro" id="IPR003661">
    <property type="entry name" value="HisK_dim/P_dom"/>
</dbReference>
<dbReference type="InterPro" id="IPR004358">
    <property type="entry name" value="Sig_transdc_His_kin-like_C"/>
</dbReference>
<evidence type="ECO:0000256" key="4">
    <source>
        <dbReference type="ARBA" id="ARBA00022679"/>
    </source>
</evidence>
<proteinExistence type="predicted"/>
<feature type="transmembrane region" description="Helical" evidence="7">
    <location>
        <begin position="177"/>
        <end position="200"/>
    </location>
</feature>
<dbReference type="PANTHER" id="PTHR43711">
    <property type="entry name" value="TWO-COMPONENT HISTIDINE KINASE"/>
    <property type="match status" value="1"/>
</dbReference>
<dbReference type="PROSITE" id="PS50109">
    <property type="entry name" value="HIS_KIN"/>
    <property type="match status" value="1"/>
</dbReference>
<keyword evidence="7" id="KW-0812">Transmembrane</keyword>
<dbReference type="Gene3D" id="3.30.565.10">
    <property type="entry name" value="Histidine kinase-like ATPase, C-terminal domain"/>
    <property type="match status" value="1"/>
</dbReference>
<evidence type="ECO:0000256" key="3">
    <source>
        <dbReference type="ARBA" id="ARBA00022553"/>
    </source>
</evidence>
<dbReference type="CDD" id="cd00082">
    <property type="entry name" value="HisKA"/>
    <property type="match status" value="1"/>
</dbReference>
<keyword evidence="3" id="KW-0597">Phosphoprotein</keyword>
<comment type="catalytic activity">
    <reaction evidence="1">
        <text>ATP + protein L-histidine = ADP + protein N-phospho-L-histidine.</text>
        <dbReference type="EC" id="2.7.13.3"/>
    </reaction>
</comment>
<evidence type="ECO:0000313" key="9">
    <source>
        <dbReference type="EMBL" id="HIX94348.1"/>
    </source>
</evidence>
<evidence type="ECO:0000256" key="7">
    <source>
        <dbReference type="SAM" id="Phobius"/>
    </source>
</evidence>
<comment type="caution">
    <text evidence="9">The sequence shown here is derived from an EMBL/GenBank/DDBJ whole genome shotgun (WGS) entry which is preliminary data.</text>
</comment>
<keyword evidence="6" id="KW-0902">Two-component regulatory system</keyword>
<dbReference type="InterPro" id="IPR005467">
    <property type="entry name" value="His_kinase_dom"/>
</dbReference>
<dbReference type="Pfam" id="PF00512">
    <property type="entry name" value="HisKA"/>
    <property type="match status" value="1"/>
</dbReference>
<dbReference type="Proteomes" id="UP000886751">
    <property type="component" value="Unassembled WGS sequence"/>
</dbReference>
<dbReference type="SUPFAM" id="SSF55874">
    <property type="entry name" value="ATPase domain of HSP90 chaperone/DNA topoisomerase II/histidine kinase"/>
    <property type="match status" value="1"/>
</dbReference>
<reference evidence="9" key="2">
    <citation type="submission" date="2021-04" db="EMBL/GenBank/DDBJ databases">
        <authorList>
            <person name="Gilroy R."/>
        </authorList>
    </citation>
    <scope>NUCLEOTIDE SEQUENCE</scope>
    <source>
        <strain evidence="9">ChiHecec2B26-7398</strain>
    </source>
</reference>
<evidence type="ECO:0000313" key="10">
    <source>
        <dbReference type="Proteomes" id="UP000886751"/>
    </source>
</evidence>
<protein>
    <recommendedName>
        <fullName evidence="2">histidine kinase</fullName>
        <ecNumber evidence="2">2.7.13.3</ecNumber>
    </recommendedName>
</protein>
<dbReference type="InterPro" id="IPR050736">
    <property type="entry name" value="Sensor_HK_Regulatory"/>
</dbReference>
<evidence type="ECO:0000259" key="8">
    <source>
        <dbReference type="PROSITE" id="PS50109"/>
    </source>
</evidence>
<name>A0A9D1XZF3_9FIRM</name>
<dbReference type="PANTHER" id="PTHR43711:SF1">
    <property type="entry name" value="HISTIDINE KINASE 1"/>
    <property type="match status" value="1"/>
</dbReference>
<dbReference type="EMBL" id="DXEI01000046">
    <property type="protein sequence ID" value="HIX94348.1"/>
    <property type="molecule type" value="Genomic_DNA"/>
</dbReference>
<gene>
    <name evidence="9" type="ORF">H9846_02715</name>
</gene>
<evidence type="ECO:0000256" key="5">
    <source>
        <dbReference type="ARBA" id="ARBA00022777"/>
    </source>
</evidence>
<dbReference type="PRINTS" id="PR00344">
    <property type="entry name" value="BCTRLSENSOR"/>
</dbReference>
<evidence type="ECO:0000256" key="1">
    <source>
        <dbReference type="ARBA" id="ARBA00000085"/>
    </source>
</evidence>